<dbReference type="PANTHER" id="PTHR20930:SF0">
    <property type="entry name" value="PROTEIN ILRUN"/>
    <property type="match status" value="1"/>
</dbReference>
<feature type="region of interest" description="Disordered" evidence="1">
    <location>
        <begin position="45"/>
        <end position="79"/>
    </location>
</feature>
<reference evidence="4" key="1">
    <citation type="journal article" date="2014" name="Front. Microbiol.">
        <title>High frequency of phylogenetically diverse reductive dehalogenase-homologous genes in deep subseafloor sedimentary metagenomes.</title>
        <authorList>
            <person name="Kawai M."/>
            <person name="Futagami T."/>
            <person name="Toyoda A."/>
            <person name="Takaki Y."/>
            <person name="Nishi S."/>
            <person name="Hori S."/>
            <person name="Arai W."/>
            <person name="Tsubouchi T."/>
            <person name="Morono Y."/>
            <person name="Uchiyama I."/>
            <person name="Ito T."/>
            <person name="Fujiyama A."/>
            <person name="Inagaki F."/>
            <person name="Takami H."/>
        </authorList>
    </citation>
    <scope>NUCLEOTIDE SEQUENCE</scope>
    <source>
        <strain evidence="4">Expedition CK06-06</strain>
    </source>
</reference>
<feature type="transmembrane region" description="Helical" evidence="2">
    <location>
        <begin position="6"/>
        <end position="24"/>
    </location>
</feature>
<dbReference type="AlphaFoldDB" id="X1KBW8"/>
<feature type="domain" description="Nbr1 FW" evidence="3">
    <location>
        <begin position="92"/>
        <end position="190"/>
    </location>
</feature>
<sequence>AVPPWIALLLAGIAVIVVVALVPGPRDYLVDWWQTLVGPASATPVATRPTAVASPTTSASAGPGPVATSPPVEDEEPRHEGTLGSIFVEHVTVPEGALLSRGEPFVKVWRVRNSGLRPWPPGVHLAHVDGHPMEGEISPPLEREVPPGEEVEIELPLVAPHEPGHHEGLWQLREPEGELFGTKLRVVVEVVLSEEARAEGTLGSIFVEDVTVPEG</sequence>
<dbReference type="CDD" id="cd14947">
    <property type="entry name" value="NBR1_like"/>
    <property type="match status" value="1"/>
</dbReference>
<evidence type="ECO:0000256" key="2">
    <source>
        <dbReference type="SAM" id="Phobius"/>
    </source>
</evidence>
<keyword evidence="2" id="KW-0472">Membrane</keyword>
<feature type="non-terminal residue" evidence="4">
    <location>
        <position position="1"/>
    </location>
</feature>
<name>X1KBW8_9ZZZZ</name>
<feature type="non-terminal residue" evidence="4">
    <location>
        <position position="215"/>
    </location>
</feature>
<dbReference type="Pfam" id="PF16158">
    <property type="entry name" value="N_BRCA1_IG"/>
    <property type="match status" value="1"/>
</dbReference>
<gene>
    <name evidence="4" type="ORF">S03H2_64557</name>
</gene>
<evidence type="ECO:0000313" key="4">
    <source>
        <dbReference type="EMBL" id="GAH79563.1"/>
    </source>
</evidence>
<organism evidence="4">
    <name type="scientific">marine sediment metagenome</name>
    <dbReference type="NCBI Taxonomy" id="412755"/>
    <lineage>
        <taxon>unclassified sequences</taxon>
        <taxon>metagenomes</taxon>
        <taxon>ecological metagenomes</taxon>
    </lineage>
</organism>
<dbReference type="InterPro" id="IPR032350">
    <property type="entry name" value="Nbr1_FW"/>
</dbReference>
<keyword evidence="2" id="KW-0812">Transmembrane</keyword>
<proteinExistence type="predicted"/>
<accession>X1KBW8</accession>
<dbReference type="InterPro" id="IPR013783">
    <property type="entry name" value="Ig-like_fold"/>
</dbReference>
<feature type="compositionally biased region" description="Low complexity" evidence="1">
    <location>
        <begin position="45"/>
        <end position="65"/>
    </location>
</feature>
<dbReference type="EMBL" id="BARU01041948">
    <property type="protein sequence ID" value="GAH79563.1"/>
    <property type="molecule type" value="Genomic_DNA"/>
</dbReference>
<evidence type="ECO:0000256" key="1">
    <source>
        <dbReference type="SAM" id="MobiDB-lite"/>
    </source>
</evidence>
<comment type="caution">
    <text evidence="4">The sequence shown here is derived from an EMBL/GenBank/DDBJ whole genome shotgun (WGS) entry which is preliminary data.</text>
</comment>
<evidence type="ECO:0000259" key="3">
    <source>
        <dbReference type="Pfam" id="PF16158"/>
    </source>
</evidence>
<protein>
    <recommendedName>
        <fullName evidence="3">Nbr1 FW domain-containing protein</fullName>
    </recommendedName>
</protein>
<dbReference type="PANTHER" id="PTHR20930">
    <property type="entry name" value="OVARIAN CARCINOMA ANTIGEN CA125-RELATED"/>
    <property type="match status" value="1"/>
</dbReference>
<dbReference type="Gene3D" id="2.60.40.10">
    <property type="entry name" value="Immunoglobulins"/>
    <property type="match status" value="1"/>
</dbReference>
<keyword evidence="2" id="KW-1133">Transmembrane helix</keyword>